<comment type="caution">
    <text evidence="11">The sequence shown here is derived from an EMBL/GenBank/DDBJ whole genome shotgun (WGS) entry which is preliminary data.</text>
</comment>
<sequence length="140" mass="15381">MDDSNMQYVTSTSFLLVTYAKYLTTSQKVVNCGGSIVTPRKLRTLAKQQVDYLLGDNPLKMSYMVGYGPRYPQRIHHRGSSLPSIASHPSKIQCTAGFTVMKSQSPNPNILIGAVVGGPDGKDRFQINGQITSNMNQQLI</sequence>
<evidence type="ECO:0000256" key="7">
    <source>
        <dbReference type="ARBA" id="ARBA00023326"/>
    </source>
</evidence>
<dbReference type="EC" id="3.2.1.4" evidence="9"/>
<evidence type="ECO:0000256" key="3">
    <source>
        <dbReference type="ARBA" id="ARBA00022801"/>
    </source>
</evidence>
<reference evidence="11" key="1">
    <citation type="submission" date="2023-02" db="EMBL/GenBank/DDBJ databases">
        <title>Genome of toxic invasive species Heracleum sosnowskyi carries increased number of genes despite the absence of recent whole-genome duplications.</title>
        <authorList>
            <person name="Schelkunov M."/>
            <person name="Shtratnikova V."/>
            <person name="Makarenko M."/>
            <person name="Klepikova A."/>
            <person name="Omelchenko D."/>
            <person name="Novikova G."/>
            <person name="Obukhova E."/>
            <person name="Bogdanov V."/>
            <person name="Penin A."/>
            <person name="Logacheva M."/>
        </authorList>
    </citation>
    <scope>NUCLEOTIDE SEQUENCE</scope>
    <source>
        <strain evidence="11">Hsosn_3</strain>
        <tissue evidence="11">Leaf</tissue>
    </source>
</reference>
<keyword evidence="7 8" id="KW-0624">Polysaccharide degradation</keyword>
<dbReference type="AlphaFoldDB" id="A0AAD8N6R5"/>
<dbReference type="EMBL" id="JAUIZM010000002">
    <property type="protein sequence ID" value="KAK1398839.1"/>
    <property type="molecule type" value="Genomic_DNA"/>
</dbReference>
<evidence type="ECO:0000256" key="1">
    <source>
        <dbReference type="ARBA" id="ARBA00000966"/>
    </source>
</evidence>
<keyword evidence="4 9" id="KW-0136">Cellulose degradation</keyword>
<dbReference type="InterPro" id="IPR012341">
    <property type="entry name" value="6hp_glycosidase-like_sf"/>
</dbReference>
<keyword evidence="3 8" id="KW-0378">Hydrolase</keyword>
<dbReference type="InterPro" id="IPR018221">
    <property type="entry name" value="Glyco_hydro_9_His_AS"/>
</dbReference>
<keyword evidence="12" id="KW-1185">Reference proteome</keyword>
<name>A0AAD8N6R5_9APIA</name>
<evidence type="ECO:0000256" key="4">
    <source>
        <dbReference type="ARBA" id="ARBA00023001"/>
    </source>
</evidence>
<evidence type="ECO:0000256" key="2">
    <source>
        <dbReference type="ARBA" id="ARBA00007072"/>
    </source>
</evidence>
<dbReference type="Proteomes" id="UP001237642">
    <property type="component" value="Unassembled WGS sequence"/>
</dbReference>
<evidence type="ECO:0000313" key="12">
    <source>
        <dbReference type="Proteomes" id="UP001237642"/>
    </source>
</evidence>
<organism evidence="11 12">
    <name type="scientific">Heracleum sosnowskyi</name>
    <dbReference type="NCBI Taxonomy" id="360622"/>
    <lineage>
        <taxon>Eukaryota</taxon>
        <taxon>Viridiplantae</taxon>
        <taxon>Streptophyta</taxon>
        <taxon>Embryophyta</taxon>
        <taxon>Tracheophyta</taxon>
        <taxon>Spermatophyta</taxon>
        <taxon>Magnoliopsida</taxon>
        <taxon>eudicotyledons</taxon>
        <taxon>Gunneridae</taxon>
        <taxon>Pentapetalae</taxon>
        <taxon>asterids</taxon>
        <taxon>campanulids</taxon>
        <taxon>Apiales</taxon>
        <taxon>Apiaceae</taxon>
        <taxon>Apioideae</taxon>
        <taxon>apioid superclade</taxon>
        <taxon>Tordylieae</taxon>
        <taxon>Tordyliinae</taxon>
        <taxon>Heracleum</taxon>
    </lineage>
</organism>
<dbReference type="InterPro" id="IPR008928">
    <property type="entry name" value="6-hairpin_glycosidase_sf"/>
</dbReference>
<dbReference type="SUPFAM" id="SSF48208">
    <property type="entry name" value="Six-hairpin glycosidases"/>
    <property type="match status" value="1"/>
</dbReference>
<dbReference type="InterPro" id="IPR001701">
    <property type="entry name" value="Glyco_hydro_9"/>
</dbReference>
<dbReference type="GO" id="GO:0008810">
    <property type="term" value="F:cellulase activity"/>
    <property type="evidence" value="ECO:0007669"/>
    <property type="project" value="UniProtKB-EC"/>
</dbReference>
<keyword evidence="5 8" id="KW-0119">Carbohydrate metabolism</keyword>
<reference evidence="11" key="2">
    <citation type="submission" date="2023-05" db="EMBL/GenBank/DDBJ databases">
        <authorList>
            <person name="Schelkunov M.I."/>
        </authorList>
    </citation>
    <scope>NUCLEOTIDE SEQUENCE</scope>
    <source>
        <strain evidence="11">Hsosn_3</strain>
        <tissue evidence="11">Leaf</tissue>
    </source>
</reference>
<dbReference type="GO" id="GO:0030245">
    <property type="term" value="P:cellulose catabolic process"/>
    <property type="evidence" value="ECO:0007669"/>
    <property type="project" value="UniProtKB-KW"/>
</dbReference>
<accession>A0AAD8N6R5</accession>
<feature type="domain" description="Glycoside hydrolase family 9" evidence="10">
    <location>
        <begin position="4"/>
        <end position="126"/>
    </location>
</feature>
<dbReference type="Pfam" id="PF00759">
    <property type="entry name" value="Glyco_hydro_9"/>
    <property type="match status" value="1"/>
</dbReference>
<evidence type="ECO:0000313" key="11">
    <source>
        <dbReference type="EMBL" id="KAK1398839.1"/>
    </source>
</evidence>
<evidence type="ECO:0000259" key="10">
    <source>
        <dbReference type="Pfam" id="PF00759"/>
    </source>
</evidence>
<feature type="active site" evidence="8">
    <location>
        <position position="76"/>
    </location>
</feature>
<protein>
    <recommendedName>
        <fullName evidence="9">Endoglucanase</fullName>
        <ecNumber evidence="9">3.2.1.4</ecNumber>
    </recommendedName>
</protein>
<dbReference type="PROSITE" id="PS00592">
    <property type="entry name" value="GH9_2"/>
    <property type="match status" value="1"/>
</dbReference>
<keyword evidence="6 8" id="KW-0326">Glycosidase</keyword>
<dbReference type="PANTHER" id="PTHR22298">
    <property type="entry name" value="ENDO-1,4-BETA-GLUCANASE"/>
    <property type="match status" value="1"/>
</dbReference>
<evidence type="ECO:0000256" key="5">
    <source>
        <dbReference type="ARBA" id="ARBA00023277"/>
    </source>
</evidence>
<evidence type="ECO:0000256" key="6">
    <source>
        <dbReference type="ARBA" id="ARBA00023295"/>
    </source>
</evidence>
<evidence type="ECO:0000256" key="9">
    <source>
        <dbReference type="RuleBase" id="RU361166"/>
    </source>
</evidence>
<comment type="similarity">
    <text evidence="2 8 9">Belongs to the glycosyl hydrolase 9 (cellulase E) family.</text>
</comment>
<comment type="catalytic activity">
    <reaction evidence="1 9">
        <text>Endohydrolysis of (1-&gt;4)-beta-D-glucosidic linkages in cellulose, lichenin and cereal beta-D-glucans.</text>
        <dbReference type="EC" id="3.2.1.4"/>
    </reaction>
</comment>
<gene>
    <name evidence="11" type="ORF">POM88_008702</name>
</gene>
<evidence type="ECO:0000256" key="8">
    <source>
        <dbReference type="PROSITE-ProRule" id="PRU10059"/>
    </source>
</evidence>
<proteinExistence type="inferred from homology"/>
<dbReference type="Gene3D" id="1.50.10.10">
    <property type="match status" value="1"/>
</dbReference>